<dbReference type="InterPro" id="IPR014830">
    <property type="entry name" value="Glycolipid_transfer_prot_dom"/>
</dbReference>
<dbReference type="OMA" id="EMHGAEW"/>
<dbReference type="PANTHER" id="PTHR10219:SF25">
    <property type="entry name" value="PLECKSTRIN HOMOLOGY DOMAIN-CONTAINING FAMILY A MEMBER 8"/>
    <property type="match status" value="1"/>
</dbReference>
<evidence type="ECO:0000259" key="2">
    <source>
        <dbReference type="Pfam" id="PF08718"/>
    </source>
</evidence>
<dbReference type="AlphaFoldDB" id="K1VTE4"/>
<dbReference type="GO" id="GO:1902388">
    <property type="term" value="F:ceramide 1-phosphate transfer activity"/>
    <property type="evidence" value="ECO:0007669"/>
    <property type="project" value="TreeGrafter"/>
</dbReference>
<dbReference type="FunFam" id="1.10.3520.10:FF:000001">
    <property type="entry name" value="Pleckstrin domain-containing family A member 8"/>
    <property type="match status" value="1"/>
</dbReference>
<dbReference type="SUPFAM" id="SSF110004">
    <property type="entry name" value="Glycolipid transfer protein, GLTP"/>
    <property type="match status" value="1"/>
</dbReference>
<accession>K1VTE4</accession>
<dbReference type="GO" id="GO:0005829">
    <property type="term" value="C:cytosol"/>
    <property type="evidence" value="ECO:0007669"/>
    <property type="project" value="TreeGrafter"/>
</dbReference>
<dbReference type="InterPro" id="IPR036497">
    <property type="entry name" value="GLTP_sf"/>
</dbReference>
<gene>
    <name evidence="3" type="ORF">A1Q2_02791</name>
</gene>
<organism evidence="3 4">
    <name type="scientific">Trichosporon asahii var. asahii (strain CBS 8904)</name>
    <name type="common">Yeast</name>
    <dbReference type="NCBI Taxonomy" id="1220162"/>
    <lineage>
        <taxon>Eukaryota</taxon>
        <taxon>Fungi</taxon>
        <taxon>Dikarya</taxon>
        <taxon>Basidiomycota</taxon>
        <taxon>Agaricomycotina</taxon>
        <taxon>Tremellomycetes</taxon>
        <taxon>Trichosporonales</taxon>
        <taxon>Trichosporonaceae</taxon>
        <taxon>Trichosporon</taxon>
    </lineage>
</organism>
<dbReference type="InParanoid" id="K1VTE4"/>
<reference evidence="3 4" key="1">
    <citation type="journal article" date="2012" name="Eukaryot. Cell">
        <title>Genome sequence of the Trichosporon asahii environmental strain CBS 8904.</title>
        <authorList>
            <person name="Yang R.Y."/>
            <person name="Li H.T."/>
            <person name="Zhu H."/>
            <person name="Zhou G.P."/>
            <person name="Wang M."/>
            <person name="Wang L."/>
        </authorList>
    </citation>
    <scope>NUCLEOTIDE SEQUENCE [LARGE SCALE GENOMIC DNA]</scope>
    <source>
        <strain evidence="3 4">CBS 8904</strain>
    </source>
</reference>
<dbReference type="GO" id="GO:0016020">
    <property type="term" value="C:membrane"/>
    <property type="evidence" value="ECO:0007669"/>
    <property type="project" value="TreeGrafter"/>
</dbReference>
<feature type="domain" description="Glycolipid transfer protein" evidence="2">
    <location>
        <begin position="24"/>
        <end position="194"/>
    </location>
</feature>
<dbReference type="OrthoDB" id="205255at2759"/>
<sequence length="229" mass="24980">MSEPQFFETISKSFVDVPVTEAGVDTAAFLEAAEQVVKIFGESSCSDRADVAGLFGNPAFSVVQNDLTGNINKVRTYYLANPTEAATLESLLALDKAQHPKQKDRVATDALMWLLRGLKFTSMGLRNNLSAPTEELSASFTKAYEGSLRKFHGMMVRPIFAVMSPRSSARASADLQLAMKACPYRATFYPKLGEPQAEVLPKLEAWLAALEAIVAREATVFKEGAYGEI</sequence>
<proteinExistence type="predicted"/>
<evidence type="ECO:0000313" key="4">
    <source>
        <dbReference type="Proteomes" id="UP000006757"/>
    </source>
</evidence>
<dbReference type="EMBL" id="AMBO01000274">
    <property type="protein sequence ID" value="EKD02847.1"/>
    <property type="molecule type" value="Genomic_DNA"/>
</dbReference>
<comment type="caution">
    <text evidence="3">The sequence shown here is derived from an EMBL/GenBank/DDBJ whole genome shotgun (WGS) entry which is preliminary data.</text>
</comment>
<dbReference type="PANTHER" id="PTHR10219">
    <property type="entry name" value="GLYCOLIPID TRANSFER PROTEIN-RELATED"/>
    <property type="match status" value="1"/>
</dbReference>
<keyword evidence="4" id="KW-1185">Reference proteome</keyword>
<evidence type="ECO:0000256" key="1">
    <source>
        <dbReference type="ARBA" id="ARBA00022448"/>
    </source>
</evidence>
<dbReference type="GO" id="GO:1902387">
    <property type="term" value="F:ceramide 1-phosphate binding"/>
    <property type="evidence" value="ECO:0007669"/>
    <property type="project" value="TreeGrafter"/>
</dbReference>
<dbReference type="eggNOG" id="KOG3221">
    <property type="taxonomic scope" value="Eukaryota"/>
</dbReference>
<protein>
    <recommendedName>
        <fullName evidence="2">Glycolipid transfer protein domain-containing protein</fullName>
    </recommendedName>
</protein>
<dbReference type="Gene3D" id="1.10.3520.10">
    <property type="entry name" value="Glycolipid transfer protein"/>
    <property type="match status" value="1"/>
</dbReference>
<dbReference type="Pfam" id="PF08718">
    <property type="entry name" value="GLTP"/>
    <property type="match status" value="1"/>
</dbReference>
<dbReference type="Proteomes" id="UP000006757">
    <property type="component" value="Unassembled WGS sequence"/>
</dbReference>
<dbReference type="STRING" id="1220162.K1VTE4"/>
<evidence type="ECO:0000313" key="3">
    <source>
        <dbReference type="EMBL" id="EKD02847.1"/>
    </source>
</evidence>
<keyword evidence="1" id="KW-0813">Transport</keyword>
<dbReference type="HOGENOM" id="CLU_079400_0_0_1"/>
<name>K1VTE4_TRIAC</name>